<dbReference type="RefSeq" id="WP_378262001.1">
    <property type="nucleotide sequence ID" value="NZ_JBHSIT010000011.1"/>
</dbReference>
<protein>
    <submittedName>
        <fullName evidence="2">Uncharacterized protein</fullName>
    </submittedName>
</protein>
<keyword evidence="3" id="KW-1185">Reference proteome</keyword>
<evidence type="ECO:0000256" key="1">
    <source>
        <dbReference type="SAM" id="MobiDB-lite"/>
    </source>
</evidence>
<evidence type="ECO:0000313" key="3">
    <source>
        <dbReference type="Proteomes" id="UP001595872"/>
    </source>
</evidence>
<dbReference type="EMBL" id="JBHSIT010000011">
    <property type="protein sequence ID" value="MFC4912272.1"/>
    <property type="molecule type" value="Genomic_DNA"/>
</dbReference>
<name>A0ABV9U6W6_9ACTN</name>
<dbReference type="Proteomes" id="UP001595872">
    <property type="component" value="Unassembled WGS sequence"/>
</dbReference>
<organism evidence="2 3">
    <name type="scientific">Actinomadura gamaensis</name>
    <dbReference type="NCBI Taxonomy" id="1763541"/>
    <lineage>
        <taxon>Bacteria</taxon>
        <taxon>Bacillati</taxon>
        <taxon>Actinomycetota</taxon>
        <taxon>Actinomycetes</taxon>
        <taxon>Streptosporangiales</taxon>
        <taxon>Thermomonosporaceae</taxon>
        <taxon>Actinomadura</taxon>
    </lineage>
</organism>
<sequence length="171" mass="18872">MGRAPRSDNAPGKTIPDQSVPVAPKRVIEEVAQMVDPLTLSSLIFPHDAGVVLDTRHGLVGVLPYRPGLSPNRRGWEGCISWAALILYPHTPAPVTYPVTEDRLVRDAAEARAYLFPARLFTTRAWRRGGTFQHIADYGPDRPGVYWIDLEDAPARGDLDPYQVTISGMTD</sequence>
<accession>A0ABV9U6W6</accession>
<comment type="caution">
    <text evidence="2">The sequence shown here is derived from an EMBL/GenBank/DDBJ whole genome shotgun (WGS) entry which is preliminary data.</text>
</comment>
<proteinExistence type="predicted"/>
<reference evidence="3" key="1">
    <citation type="journal article" date="2019" name="Int. J. Syst. Evol. Microbiol.">
        <title>The Global Catalogue of Microorganisms (GCM) 10K type strain sequencing project: providing services to taxonomists for standard genome sequencing and annotation.</title>
        <authorList>
            <consortium name="The Broad Institute Genomics Platform"/>
            <consortium name="The Broad Institute Genome Sequencing Center for Infectious Disease"/>
            <person name="Wu L."/>
            <person name="Ma J."/>
        </authorList>
    </citation>
    <scope>NUCLEOTIDE SEQUENCE [LARGE SCALE GENOMIC DNA]</scope>
    <source>
        <strain evidence="3">KLKA75</strain>
    </source>
</reference>
<gene>
    <name evidence="2" type="ORF">ACFPCY_33575</name>
</gene>
<evidence type="ECO:0000313" key="2">
    <source>
        <dbReference type="EMBL" id="MFC4912272.1"/>
    </source>
</evidence>
<feature type="region of interest" description="Disordered" evidence="1">
    <location>
        <begin position="1"/>
        <end position="20"/>
    </location>
</feature>